<dbReference type="EMBL" id="AE001437">
    <property type="protein sequence ID" value="AAK79499.1"/>
    <property type="molecule type" value="Genomic_DNA"/>
</dbReference>
<evidence type="ECO:0000313" key="4">
    <source>
        <dbReference type="Proteomes" id="UP000000814"/>
    </source>
</evidence>
<dbReference type="PATRIC" id="fig|272562.8.peg.1733"/>
<dbReference type="SMART" id="SM00728">
    <property type="entry name" value="ChW"/>
    <property type="match status" value="6"/>
</dbReference>
<evidence type="ECO:0000256" key="1">
    <source>
        <dbReference type="SAM" id="MobiDB-lite"/>
    </source>
</evidence>
<protein>
    <submittedName>
        <fullName evidence="3">Protein containing ChW-repeats</fullName>
    </submittedName>
</protein>
<dbReference type="AlphaFoldDB" id="Q97IV8"/>
<keyword evidence="4" id="KW-1185">Reference proteome</keyword>
<dbReference type="InterPro" id="IPR006637">
    <property type="entry name" value="ChW"/>
</dbReference>
<keyword evidence="2" id="KW-0732">Signal</keyword>
<feature type="signal peptide" evidence="2">
    <location>
        <begin position="1"/>
        <end position="28"/>
    </location>
</feature>
<gene>
    <name evidence="3" type="ordered locus">CA_C1532</name>
</gene>
<proteinExistence type="predicted"/>
<sequence>MKNKKIVGFIAAAAVAFGLGLPSNSHFNADTEIGISYQGHVENIGWQAPKKDGEEAGTDGKGLRVEALKLNLTNAPAGAHIEYQGHVENIGWQDWKTDGQEAGTDGKGLRVEALKIKLKNMPGYSIQYRAHVQNVGWQDWVSDGQEAGTDGKGLRVEALEIKIVKVSDNSTVGVSYVGHVQNVGWQEPNENGQISGTEGQGLRVEALKLNLVNAPEGAHIKYQGHVENIGWQDPAEDGQETGTDGQGLRVEAIKIALENMPGYSVQYRAHVQNVGWQNWVSDGQESGTDGKGLRVEAIEVRIVKTQDGSTPKPVDFIPVNNTPAPTDDDSNIPEPKYENNNINTEWDLSDKLNDAMGKTKNPVGSYVWYNNSQKRISDVFGGLNSDSNKVEIGDMSTDEMKADIEDSYKDNDGGLYTSNNGIVYKVAGVYKEIKSTKSNDLTTLKAAAQKLNTQFITSGYDPSQTFDRFYVNTDGSGTHWVVRVLAYFTNK</sequence>
<feature type="region of interest" description="Disordered" evidence="1">
    <location>
        <begin position="309"/>
        <end position="342"/>
    </location>
</feature>
<dbReference type="Pfam" id="PF07538">
    <property type="entry name" value="ChW"/>
    <property type="match status" value="6"/>
</dbReference>
<accession>Q97IV8</accession>
<dbReference type="HOGENOM" id="CLU_567069_0_0_9"/>
<evidence type="ECO:0000313" key="3">
    <source>
        <dbReference type="EMBL" id="AAK79499.1"/>
    </source>
</evidence>
<dbReference type="RefSeq" id="WP_010964840.1">
    <property type="nucleotide sequence ID" value="NC_003030.1"/>
</dbReference>
<feature type="chain" id="PRO_5038607312" evidence="2">
    <location>
        <begin position="29"/>
        <end position="491"/>
    </location>
</feature>
<reference evidence="3 4" key="1">
    <citation type="journal article" date="2001" name="J. Bacteriol.">
        <title>Genome sequence and comparative analysis of the solvent-producing bacterium Clostridium acetobutylicum.</title>
        <authorList>
            <person name="Nolling J."/>
            <person name="Breton G."/>
            <person name="Omelchenko M.V."/>
            <person name="Makarova K.S."/>
            <person name="Zeng Q."/>
            <person name="Gibson R."/>
            <person name="Lee H.M."/>
            <person name="Dubois J."/>
            <person name="Qiu D."/>
            <person name="Hitti J."/>
            <person name="Wolf Y.I."/>
            <person name="Tatusov R.L."/>
            <person name="Sabathe F."/>
            <person name="Doucette-Stamm L."/>
            <person name="Soucaille P."/>
            <person name="Daly M.J."/>
            <person name="Bennett G.N."/>
            <person name="Koonin E.V."/>
            <person name="Smith D.R."/>
        </authorList>
    </citation>
    <scope>NUCLEOTIDE SEQUENCE [LARGE SCALE GENOMIC DNA]</scope>
    <source>
        <strain evidence="4">ATCC 824 / DSM 792 / JCM 1419 / LMG 5710 / VKM B-1787</strain>
    </source>
</reference>
<dbReference type="eggNOG" id="COG5492">
    <property type="taxonomic scope" value="Bacteria"/>
</dbReference>
<dbReference type="KEGG" id="cac:CA_C1532"/>
<name>Q97IV8_CLOAB</name>
<organism evidence="3 4">
    <name type="scientific">Clostridium acetobutylicum (strain ATCC 824 / DSM 792 / JCM 1419 / IAM 19013 / LMG 5710 / NBRC 13948 / NRRL B-527 / VKM B-1787 / 2291 / W)</name>
    <dbReference type="NCBI Taxonomy" id="272562"/>
    <lineage>
        <taxon>Bacteria</taxon>
        <taxon>Bacillati</taxon>
        <taxon>Bacillota</taxon>
        <taxon>Clostridia</taxon>
        <taxon>Eubacteriales</taxon>
        <taxon>Clostridiaceae</taxon>
        <taxon>Clostridium</taxon>
    </lineage>
</organism>
<dbReference type="OrthoDB" id="1905896at2"/>
<evidence type="ECO:0000256" key="2">
    <source>
        <dbReference type="SAM" id="SignalP"/>
    </source>
</evidence>
<dbReference type="STRING" id="272562.CA_C1532"/>
<dbReference type="PIR" id="H97088">
    <property type="entry name" value="H97088"/>
</dbReference>
<dbReference type="Proteomes" id="UP000000814">
    <property type="component" value="Chromosome"/>
</dbReference>
<dbReference type="GeneID" id="300097314"/>